<dbReference type="VEuPathDB" id="MicrosporidiaDB:ECU10_0770"/>
<dbReference type="VEuPathDB" id="MicrosporidiaDB:AEWD_100680"/>
<proteinExistence type="predicted"/>
<gene>
    <name evidence="1" type="ORF">ECU10_0770</name>
</gene>
<sequence length="189" mass="21475">MFFQAQAPMSTPAQADIPQEYINNENPFAYMSGYFENPFLDPEVRLQLNALQQIQPKFIPLGINGRILKTEQAAKTKAIAESQIEKLLDKGMELVGSTDLPREDALRNNADNPEVLDILISINRLRLLSNQERLREKVYCVLKNMIPSDMVSSIDYSSSIDEDYLSDAMEYEELERKSAQPKMPASARD</sequence>
<reference evidence="1" key="1">
    <citation type="journal article" date="2013" name="Eukaryot. Cell">
        <title>Extremely Reduced Levels of Heterozygosity in the Vertebrate Pathogen Encephalitozoon cuniculi.</title>
        <authorList>
            <person name="Selman M."/>
            <person name="Sak B."/>
            <person name="Kvac M."/>
            <person name="Farinelli L."/>
            <person name="Weiss L.M."/>
            <person name="Corradi N."/>
        </authorList>
    </citation>
    <scope>NUCLEOTIDE SEQUENCE</scope>
</reference>
<name>M1KAC3_ENCCN</name>
<dbReference type="AlphaFoldDB" id="M1KAC3"/>
<protein>
    <submittedName>
        <fullName evidence="1">Uncharacterized protein</fullName>
    </submittedName>
</protein>
<evidence type="ECO:0000313" key="1">
    <source>
        <dbReference type="EMBL" id="AGE96292.1"/>
    </source>
</evidence>
<dbReference type="VEuPathDB" id="MicrosporidiaDB:M970_100680"/>
<dbReference type="EMBL" id="KC513615">
    <property type="protein sequence ID" value="AGE96292.1"/>
    <property type="molecule type" value="Genomic_DNA"/>
</dbReference>
<accession>M1KAC3</accession>
<organism evidence="1">
    <name type="scientific">Encephalitozoon cuniculi</name>
    <name type="common">Microsporidian parasite</name>
    <dbReference type="NCBI Taxonomy" id="6035"/>
    <lineage>
        <taxon>Eukaryota</taxon>
        <taxon>Fungi</taxon>
        <taxon>Fungi incertae sedis</taxon>
        <taxon>Microsporidia</taxon>
        <taxon>Unikaryonidae</taxon>
        <taxon>Encephalitozoon</taxon>
    </lineage>
</organism>
<dbReference type="VEuPathDB" id="MicrosporidiaDB:AEWR_100680"/>
<dbReference type="VEuPathDB" id="MicrosporidiaDB:AEWQ_100680"/>